<reference evidence="5 6" key="1">
    <citation type="journal article" date="2019" name="Int. J. Syst. Evol. Microbiol.">
        <title>The Global Catalogue of Microorganisms (GCM) 10K type strain sequencing project: providing services to taxonomists for standard genome sequencing and annotation.</title>
        <authorList>
            <consortium name="The Broad Institute Genomics Platform"/>
            <consortium name="The Broad Institute Genome Sequencing Center for Infectious Disease"/>
            <person name="Wu L."/>
            <person name="Ma J."/>
        </authorList>
    </citation>
    <scope>NUCLEOTIDE SEQUENCE [LARGE SCALE GENOMIC DNA]</scope>
    <source>
        <strain evidence="5 6">LMG 29247</strain>
    </source>
</reference>
<name>A0ABD5SF20_9EURY</name>
<gene>
    <name evidence="5" type="ORF">ACFQE6_01055</name>
</gene>
<dbReference type="Pfam" id="PF00382">
    <property type="entry name" value="TFIIB"/>
    <property type="match status" value="1"/>
</dbReference>
<evidence type="ECO:0000313" key="6">
    <source>
        <dbReference type="Proteomes" id="UP001596383"/>
    </source>
</evidence>
<dbReference type="SUPFAM" id="SSF47954">
    <property type="entry name" value="Cyclin-like"/>
    <property type="match status" value="2"/>
</dbReference>
<dbReference type="Gene3D" id="1.10.472.170">
    <property type="match status" value="1"/>
</dbReference>
<dbReference type="SUPFAM" id="SSF57783">
    <property type="entry name" value="Zinc beta-ribbon"/>
    <property type="match status" value="1"/>
</dbReference>
<feature type="region of interest" description="Disordered" evidence="3">
    <location>
        <begin position="78"/>
        <end position="97"/>
    </location>
</feature>
<dbReference type="RefSeq" id="WP_273736811.1">
    <property type="nucleotide sequence ID" value="NZ_JAQIVI010000016.1"/>
</dbReference>
<keyword evidence="6" id="KW-1185">Reference proteome</keyword>
<evidence type="ECO:0000256" key="2">
    <source>
        <dbReference type="ARBA" id="ARBA00023163"/>
    </source>
</evidence>
<dbReference type="InterPro" id="IPR000812">
    <property type="entry name" value="TFIIB"/>
</dbReference>
<dbReference type="InterPro" id="IPR013150">
    <property type="entry name" value="TFIIB_cyclin"/>
</dbReference>
<evidence type="ECO:0000256" key="3">
    <source>
        <dbReference type="SAM" id="MobiDB-lite"/>
    </source>
</evidence>
<dbReference type="InterPro" id="IPR036915">
    <property type="entry name" value="Cyclin-like_sf"/>
</dbReference>
<feature type="domain" description="Transcription factor TFIIB cyclin-like" evidence="4">
    <location>
        <begin position="153"/>
        <end position="231"/>
    </location>
</feature>
<dbReference type="PANTHER" id="PTHR11618">
    <property type="entry name" value="TRANSCRIPTION INITIATION FACTOR IIB-RELATED"/>
    <property type="match status" value="1"/>
</dbReference>
<sequence length="369" mass="40578">MSTESSVQFDESVVQQSKHDTASSQVITDAHAATKTKPSEREPAGQSTCTECEGQIITAEHTSYCEECGLVVTANHIDHGPTRRRHGPDERSGRHEWSCESVTQLRIDKGLHTTFFLTSDGYGNALSSEQQDKYDRLKQRHKRFQVESKRAIRLNEALRDVQLIGGNLGLPQHVVVDAGQLVKRASEARVPGAWTSWEGVAAGAVLLAATNADRNRSPREVACYGKVDHVRLCAAARKIRCYTDVAYPPVRANAIAQVLEILDESVLDGGTYLQCRDVAQHLMKIADEVPIGAGTPRLTVAAAAVYRADRLLGGENLTMQQVADAVSAIVETSKDKINRYSADLRDEYHERAKTVTPSALRDRGHIMVR</sequence>
<protein>
    <submittedName>
        <fullName evidence="5">Transcription initiation factor IIB family protein</fullName>
    </submittedName>
</protein>
<dbReference type="EMBL" id="JBHSWV010000016">
    <property type="protein sequence ID" value="MFC6763703.1"/>
    <property type="molecule type" value="Genomic_DNA"/>
</dbReference>
<keyword evidence="1" id="KW-0805">Transcription regulation</keyword>
<dbReference type="AlphaFoldDB" id="A0ABD5SF20"/>
<feature type="region of interest" description="Disordered" evidence="3">
    <location>
        <begin position="1"/>
        <end position="48"/>
    </location>
</feature>
<keyword evidence="2" id="KW-0804">Transcription</keyword>
<dbReference type="PANTHER" id="PTHR11618:SF13">
    <property type="entry name" value="TRANSCRIPTION INITIATION FACTOR IIB"/>
    <property type="match status" value="1"/>
</dbReference>
<evidence type="ECO:0000259" key="4">
    <source>
        <dbReference type="Pfam" id="PF00382"/>
    </source>
</evidence>
<organism evidence="5 6">
    <name type="scientific">Natrinema soli</name>
    <dbReference type="NCBI Taxonomy" id="1930624"/>
    <lineage>
        <taxon>Archaea</taxon>
        <taxon>Methanobacteriati</taxon>
        <taxon>Methanobacteriota</taxon>
        <taxon>Stenosarchaea group</taxon>
        <taxon>Halobacteria</taxon>
        <taxon>Halobacteriales</taxon>
        <taxon>Natrialbaceae</taxon>
        <taxon>Natrinema</taxon>
    </lineage>
</organism>
<proteinExistence type="predicted"/>
<comment type="caution">
    <text evidence="5">The sequence shown here is derived from an EMBL/GenBank/DDBJ whole genome shotgun (WGS) entry which is preliminary data.</text>
</comment>
<dbReference type="Proteomes" id="UP001596383">
    <property type="component" value="Unassembled WGS sequence"/>
</dbReference>
<evidence type="ECO:0000313" key="5">
    <source>
        <dbReference type="EMBL" id="MFC6763703.1"/>
    </source>
</evidence>
<feature type="compositionally biased region" description="Polar residues" evidence="3">
    <location>
        <begin position="1"/>
        <end position="27"/>
    </location>
</feature>
<evidence type="ECO:0000256" key="1">
    <source>
        <dbReference type="ARBA" id="ARBA00023015"/>
    </source>
</evidence>
<accession>A0ABD5SF20</accession>